<evidence type="ECO:0000313" key="3">
    <source>
        <dbReference type="EMBL" id="CCH35661.1"/>
    </source>
</evidence>
<dbReference type="BioCyc" id="SESP1179773:BN6_RS40930-MONOMER"/>
<dbReference type="GO" id="GO:0016616">
    <property type="term" value="F:oxidoreductase activity, acting on the CH-OH group of donors, NAD or NADP as acceptor"/>
    <property type="evidence" value="ECO:0007669"/>
    <property type="project" value="TreeGrafter"/>
</dbReference>
<evidence type="ECO:0000256" key="1">
    <source>
        <dbReference type="ARBA" id="ARBA00006484"/>
    </source>
</evidence>
<dbReference type="Pfam" id="PF13561">
    <property type="entry name" value="adh_short_C2"/>
    <property type="match status" value="1"/>
</dbReference>
<dbReference type="OrthoDB" id="286404at2"/>
<dbReference type="InterPro" id="IPR002347">
    <property type="entry name" value="SDR_fam"/>
</dbReference>
<dbReference type="PRINTS" id="PR00080">
    <property type="entry name" value="SDRFAMILY"/>
</dbReference>
<evidence type="ECO:0000256" key="2">
    <source>
        <dbReference type="ARBA" id="ARBA00023002"/>
    </source>
</evidence>
<dbReference type="Gene3D" id="3.40.50.720">
    <property type="entry name" value="NAD(P)-binding Rossmann-like Domain"/>
    <property type="match status" value="1"/>
</dbReference>
<dbReference type="AlphaFoldDB" id="K0KBU9"/>
<dbReference type="PRINTS" id="PR00081">
    <property type="entry name" value="GDHRDH"/>
</dbReference>
<dbReference type="FunFam" id="3.40.50.720:FF:000084">
    <property type="entry name" value="Short-chain dehydrogenase reductase"/>
    <property type="match status" value="1"/>
</dbReference>
<dbReference type="CDD" id="cd05233">
    <property type="entry name" value="SDR_c"/>
    <property type="match status" value="1"/>
</dbReference>
<comment type="similarity">
    <text evidence="1">Belongs to the short-chain dehydrogenases/reductases (SDR) family.</text>
</comment>
<accession>K0KBU9</accession>
<evidence type="ECO:0000313" key="4">
    <source>
        <dbReference type="Proteomes" id="UP000006281"/>
    </source>
</evidence>
<dbReference type="InterPro" id="IPR036291">
    <property type="entry name" value="NAD(P)-bd_dom_sf"/>
</dbReference>
<dbReference type="InterPro" id="IPR020904">
    <property type="entry name" value="Sc_DH/Rdtase_CS"/>
</dbReference>
<dbReference type="STRING" id="1179773.BN6_84460"/>
<dbReference type="PANTHER" id="PTHR42760:SF133">
    <property type="entry name" value="3-OXOACYL-[ACYL-CARRIER-PROTEIN] REDUCTASE"/>
    <property type="match status" value="1"/>
</dbReference>
<dbReference type="SUPFAM" id="SSF51735">
    <property type="entry name" value="NAD(P)-binding Rossmann-fold domains"/>
    <property type="match status" value="1"/>
</dbReference>
<dbReference type="Proteomes" id="UP000006281">
    <property type="component" value="Chromosome"/>
</dbReference>
<dbReference type="eggNOG" id="COG1028">
    <property type="taxonomic scope" value="Bacteria"/>
</dbReference>
<keyword evidence="2" id="KW-0560">Oxidoreductase</keyword>
<gene>
    <name evidence="3" type="ordered locus">BN6_84460</name>
</gene>
<sequence length="246" mass="25716">MEQRVAVVTGAAQGIGERICEVLRADGYAVVGFDLQQTPGGVVGDVSSEADVARLAAGLERVDVVVNNAGIAGIRAFEDTSVEQWQRMLAVNLTGPFLVTRALGRTMLARGSGSVVNIASVAGLRGVADRAAYNTTKHGLIGLTRTLAVEWGARGVRVNAVCPGWVKTGMDVESQAGGHYADADITDHVPLGRFAHPDDIAQAVAFLADPAKSGFVNGVALPVDGGWTADGSWQSLRLSKRQEPQT</sequence>
<dbReference type="RefSeq" id="WP_015105768.1">
    <property type="nucleotide sequence ID" value="NC_019673.1"/>
</dbReference>
<dbReference type="PANTHER" id="PTHR42760">
    <property type="entry name" value="SHORT-CHAIN DEHYDROGENASES/REDUCTASES FAMILY MEMBER"/>
    <property type="match status" value="1"/>
</dbReference>
<protein>
    <submittedName>
        <fullName evidence="3">Short-chain dehydrogenase/reductase</fullName>
    </submittedName>
</protein>
<proteinExistence type="inferred from homology"/>
<reference evidence="3 4" key="1">
    <citation type="journal article" date="2012" name="BMC Genomics">
        <title>Complete genome sequence of Saccharothrix espanaensis DSM 44229T and comparison to the other completely sequenced Pseudonocardiaceae.</title>
        <authorList>
            <person name="Strobel T."/>
            <person name="Al-Dilaimi A."/>
            <person name="Blom J."/>
            <person name="Gessner A."/>
            <person name="Kalinowski J."/>
            <person name="Luzhetska M."/>
            <person name="Puhler A."/>
            <person name="Szczepanowski R."/>
            <person name="Bechthold A."/>
            <person name="Ruckert C."/>
        </authorList>
    </citation>
    <scope>NUCLEOTIDE SEQUENCE [LARGE SCALE GENOMIC DNA]</scope>
    <source>
        <strain evidence="4">ATCC 51144 / DSM 44229 / JCM 9112 / NBRC 15066 / NRRL 15764</strain>
    </source>
</reference>
<dbReference type="EMBL" id="HE804045">
    <property type="protein sequence ID" value="CCH35661.1"/>
    <property type="molecule type" value="Genomic_DNA"/>
</dbReference>
<dbReference type="HOGENOM" id="CLU_010194_2_10_11"/>
<dbReference type="PROSITE" id="PS00061">
    <property type="entry name" value="ADH_SHORT"/>
    <property type="match status" value="1"/>
</dbReference>
<dbReference type="KEGG" id="sesp:BN6_84460"/>
<dbReference type="PATRIC" id="fig|1179773.3.peg.8529"/>
<keyword evidence="4" id="KW-1185">Reference proteome</keyword>
<organism evidence="3 4">
    <name type="scientific">Saccharothrix espanaensis (strain ATCC 51144 / DSM 44229 / JCM 9112 / NBRC 15066 / NRRL 15764)</name>
    <dbReference type="NCBI Taxonomy" id="1179773"/>
    <lineage>
        <taxon>Bacteria</taxon>
        <taxon>Bacillati</taxon>
        <taxon>Actinomycetota</taxon>
        <taxon>Actinomycetes</taxon>
        <taxon>Pseudonocardiales</taxon>
        <taxon>Pseudonocardiaceae</taxon>
        <taxon>Saccharothrix</taxon>
    </lineage>
</organism>
<name>K0KBU9_SACES</name>